<dbReference type="InterPro" id="IPR013786">
    <property type="entry name" value="AcylCoA_DH/ox_N"/>
</dbReference>
<dbReference type="PROSITE" id="PS00072">
    <property type="entry name" value="ACYL_COA_DH_1"/>
    <property type="match status" value="1"/>
</dbReference>
<feature type="non-terminal residue" evidence="10">
    <location>
        <position position="400"/>
    </location>
</feature>
<accession>A0A6J4SKE6</accession>
<evidence type="ECO:0000259" key="7">
    <source>
        <dbReference type="Pfam" id="PF00441"/>
    </source>
</evidence>
<evidence type="ECO:0000256" key="3">
    <source>
        <dbReference type="ARBA" id="ARBA00022630"/>
    </source>
</evidence>
<evidence type="ECO:0000259" key="9">
    <source>
        <dbReference type="Pfam" id="PF02771"/>
    </source>
</evidence>
<dbReference type="Gene3D" id="1.20.140.10">
    <property type="entry name" value="Butyryl-CoA Dehydrogenase, subunit A, domain 3"/>
    <property type="match status" value="1"/>
</dbReference>
<dbReference type="Gene3D" id="1.10.540.10">
    <property type="entry name" value="Acyl-CoA dehydrogenase/oxidase, N-terminal domain"/>
    <property type="match status" value="1"/>
</dbReference>
<evidence type="ECO:0000256" key="1">
    <source>
        <dbReference type="ARBA" id="ARBA00001974"/>
    </source>
</evidence>
<comment type="similarity">
    <text evidence="2 6">Belongs to the acyl-CoA dehydrogenase family.</text>
</comment>
<evidence type="ECO:0000313" key="10">
    <source>
        <dbReference type="EMBL" id="CAA9501936.1"/>
    </source>
</evidence>
<comment type="cofactor">
    <cofactor evidence="1 6">
        <name>FAD</name>
        <dbReference type="ChEBI" id="CHEBI:57692"/>
    </cofactor>
</comment>
<dbReference type="InterPro" id="IPR009075">
    <property type="entry name" value="AcylCo_DH/oxidase_C"/>
</dbReference>
<dbReference type="InterPro" id="IPR036250">
    <property type="entry name" value="AcylCo_DH-like_C"/>
</dbReference>
<evidence type="ECO:0000256" key="6">
    <source>
        <dbReference type="RuleBase" id="RU362125"/>
    </source>
</evidence>
<dbReference type="FunFam" id="2.40.110.10:FF:000002">
    <property type="entry name" value="Acyl-CoA dehydrogenase fadE12"/>
    <property type="match status" value="1"/>
</dbReference>
<dbReference type="GO" id="GO:0003995">
    <property type="term" value="F:acyl-CoA dehydrogenase activity"/>
    <property type="evidence" value="ECO:0007669"/>
    <property type="project" value="InterPro"/>
</dbReference>
<feature type="domain" description="Acyl-CoA oxidase/dehydrogenase middle" evidence="8">
    <location>
        <begin position="125"/>
        <end position="218"/>
    </location>
</feature>
<dbReference type="PIRSF" id="PIRSF016578">
    <property type="entry name" value="HsaA"/>
    <property type="match status" value="1"/>
</dbReference>
<dbReference type="Pfam" id="PF02770">
    <property type="entry name" value="Acyl-CoA_dh_M"/>
    <property type="match status" value="1"/>
</dbReference>
<name>A0A6J4SKE6_9ACTN</name>
<evidence type="ECO:0000256" key="4">
    <source>
        <dbReference type="ARBA" id="ARBA00022827"/>
    </source>
</evidence>
<feature type="domain" description="Acyl-CoA dehydrogenase/oxidase N-terminal" evidence="9">
    <location>
        <begin position="8"/>
        <end position="121"/>
    </location>
</feature>
<organism evidence="10">
    <name type="scientific">uncultured Solirubrobacteraceae bacterium</name>
    <dbReference type="NCBI Taxonomy" id="1162706"/>
    <lineage>
        <taxon>Bacteria</taxon>
        <taxon>Bacillati</taxon>
        <taxon>Actinomycetota</taxon>
        <taxon>Thermoleophilia</taxon>
        <taxon>Solirubrobacterales</taxon>
        <taxon>Solirubrobacteraceae</taxon>
        <taxon>environmental samples</taxon>
    </lineage>
</organism>
<evidence type="ECO:0000256" key="5">
    <source>
        <dbReference type="ARBA" id="ARBA00023002"/>
    </source>
</evidence>
<keyword evidence="4 6" id="KW-0274">FAD</keyword>
<dbReference type="InterPro" id="IPR037069">
    <property type="entry name" value="AcylCoA_DH/ox_N_sf"/>
</dbReference>
<dbReference type="InterPro" id="IPR046373">
    <property type="entry name" value="Acyl-CoA_Oxase/DH_mid-dom_sf"/>
</dbReference>
<dbReference type="PROSITE" id="PS00073">
    <property type="entry name" value="ACYL_COA_DH_2"/>
    <property type="match status" value="1"/>
</dbReference>
<dbReference type="GO" id="GO:0033539">
    <property type="term" value="P:fatty acid beta-oxidation using acyl-CoA dehydrogenase"/>
    <property type="evidence" value="ECO:0007669"/>
    <property type="project" value="TreeGrafter"/>
</dbReference>
<dbReference type="Pfam" id="PF02771">
    <property type="entry name" value="Acyl-CoA_dh_N"/>
    <property type="match status" value="1"/>
</dbReference>
<dbReference type="SUPFAM" id="SSF56645">
    <property type="entry name" value="Acyl-CoA dehydrogenase NM domain-like"/>
    <property type="match status" value="1"/>
</dbReference>
<dbReference type="InterPro" id="IPR006089">
    <property type="entry name" value="Acyl-CoA_DH_CS"/>
</dbReference>
<dbReference type="GO" id="GO:0050660">
    <property type="term" value="F:flavin adenine dinucleotide binding"/>
    <property type="evidence" value="ECO:0007669"/>
    <property type="project" value="InterPro"/>
</dbReference>
<reference evidence="10" key="1">
    <citation type="submission" date="2020-02" db="EMBL/GenBank/DDBJ databases">
        <authorList>
            <person name="Meier V. D."/>
        </authorList>
    </citation>
    <scope>NUCLEOTIDE SEQUENCE</scope>
    <source>
        <strain evidence="10">AVDCRST_MAG85</strain>
    </source>
</reference>
<evidence type="ECO:0000259" key="8">
    <source>
        <dbReference type="Pfam" id="PF02770"/>
    </source>
</evidence>
<dbReference type="EMBL" id="CADCVT010000198">
    <property type="protein sequence ID" value="CAA9501936.1"/>
    <property type="molecule type" value="Genomic_DNA"/>
</dbReference>
<dbReference type="Gene3D" id="2.40.110.10">
    <property type="entry name" value="Butyryl-CoA Dehydrogenase, subunit A, domain 2"/>
    <property type="match status" value="1"/>
</dbReference>
<dbReference type="SUPFAM" id="SSF47203">
    <property type="entry name" value="Acyl-CoA dehydrogenase C-terminal domain-like"/>
    <property type="match status" value="1"/>
</dbReference>
<dbReference type="Pfam" id="PF00441">
    <property type="entry name" value="Acyl-CoA_dh_1"/>
    <property type="match status" value="1"/>
</dbReference>
<gene>
    <name evidence="10" type="ORF">AVDCRST_MAG85-1816</name>
</gene>
<sequence>MPTTPPFTEELEDFRQVVRRFVANELRPHATEWEEAKWFPDEVFASCAAQGYLGLKYPSEYGGSDGGYLADAVFAEELARCGSGGLAAGIGAHTSIATPPLWKFGTEEQKQRYLVPSIAGEKIAALAITEPDAGSDVASLKTRATRVDGGFVVNGSKTYITNGVRAHYLVTAVRTKPEGGHGGISFLIVDRGEGVHSSALEKMGWHASDTAEIAFDDVFVPEENLLGGEHEGFKLIMANFQWERLLMALGAVGAMDFAVERTIAYCKERNAFGRPLTKHQTVRHKIADMATTAHTGRTLTYDALRRFVEGENAVKEVTMAKLLTQRSCFEVMDTCLQLHGGAGYMVEYDIERAARDYDGWIASAAKTSFSRLEEGLRRFRALGGGRAVVTNLEVDLSAPS</sequence>
<keyword evidence="3 6" id="KW-0285">Flavoprotein</keyword>
<dbReference type="AlphaFoldDB" id="A0A6J4SKE6"/>
<feature type="domain" description="Acyl-CoA dehydrogenase/oxidase C-terminal" evidence="7">
    <location>
        <begin position="231"/>
        <end position="357"/>
    </location>
</feature>
<evidence type="ECO:0000256" key="2">
    <source>
        <dbReference type="ARBA" id="ARBA00009347"/>
    </source>
</evidence>
<proteinExistence type="inferred from homology"/>
<dbReference type="InterPro" id="IPR009100">
    <property type="entry name" value="AcylCoA_DH/oxidase_NM_dom_sf"/>
</dbReference>
<dbReference type="GO" id="GO:0046359">
    <property type="term" value="P:butyrate catabolic process"/>
    <property type="evidence" value="ECO:0007669"/>
    <property type="project" value="TreeGrafter"/>
</dbReference>
<dbReference type="PANTHER" id="PTHR43884:SF12">
    <property type="entry name" value="ISOVALERYL-COA DEHYDROGENASE, MITOCHONDRIAL-RELATED"/>
    <property type="match status" value="1"/>
</dbReference>
<dbReference type="PANTHER" id="PTHR43884">
    <property type="entry name" value="ACYL-COA DEHYDROGENASE"/>
    <property type="match status" value="1"/>
</dbReference>
<keyword evidence="5 6" id="KW-0560">Oxidoreductase</keyword>
<protein>
    <submittedName>
        <fullName evidence="10">Acyl-CoA dehydrogenase</fullName>
    </submittedName>
</protein>
<dbReference type="InterPro" id="IPR006091">
    <property type="entry name" value="Acyl-CoA_Oxase/DH_mid-dom"/>
</dbReference>